<protein>
    <submittedName>
        <fullName evidence="2">Uncharacterized protein</fullName>
    </submittedName>
</protein>
<dbReference type="VEuPathDB" id="FungiDB:PV06_08505"/>
<feature type="compositionally biased region" description="Polar residues" evidence="1">
    <location>
        <begin position="81"/>
        <end position="98"/>
    </location>
</feature>
<accession>A0A0D2DA06</accession>
<gene>
    <name evidence="2" type="ORF">PV06_08505</name>
</gene>
<dbReference type="RefSeq" id="XP_016260159.1">
    <property type="nucleotide sequence ID" value="XM_016409851.1"/>
</dbReference>
<dbReference type="GeneID" id="27360579"/>
<dbReference type="Pfam" id="PF23151">
    <property type="entry name" value="NuiA_2"/>
    <property type="match status" value="1"/>
</dbReference>
<keyword evidence="3" id="KW-1185">Reference proteome</keyword>
<sequence length="236" mass="25862">MPKVLHLRSCTVHPNLTARLHSTNTTTTSQTLSTRRPLLTRTNSIRASPSVSVTTRRPYRTTSPTMSDDASYTSFLEKANASPQSQSQGKTHEQASSTSERRTQFDPSTSTASESALPASLRSLPDTTYTSDTDSPFEPVVFDYADSALPTAQQFQKCLQRKTHGAASSGSVEELSTSEFDPRGEYKDIIVRVEQAGKSSKVRVFRVEVGATRVEYYIITVGDRMLVGVVTKAVES</sequence>
<dbReference type="Proteomes" id="UP000053342">
    <property type="component" value="Unassembled WGS sequence"/>
</dbReference>
<name>A0A0D2DA06_9EURO</name>
<feature type="compositionally biased region" description="Low complexity" evidence="1">
    <location>
        <begin position="23"/>
        <end position="65"/>
    </location>
</feature>
<evidence type="ECO:0000313" key="3">
    <source>
        <dbReference type="Proteomes" id="UP000053342"/>
    </source>
</evidence>
<dbReference type="PANTHER" id="PTHR42093">
    <property type="match status" value="1"/>
</dbReference>
<dbReference type="PANTHER" id="PTHR42093:SF1">
    <property type="match status" value="1"/>
</dbReference>
<dbReference type="AlphaFoldDB" id="A0A0D2DA06"/>
<evidence type="ECO:0000313" key="2">
    <source>
        <dbReference type="EMBL" id="KIW39943.1"/>
    </source>
</evidence>
<reference evidence="2 3" key="1">
    <citation type="submission" date="2015-01" db="EMBL/GenBank/DDBJ databases">
        <title>The Genome Sequence of Exophiala oligosperma CBS72588.</title>
        <authorList>
            <consortium name="The Broad Institute Genomics Platform"/>
            <person name="Cuomo C."/>
            <person name="de Hoog S."/>
            <person name="Gorbushina A."/>
            <person name="Stielow B."/>
            <person name="Teixiera M."/>
            <person name="Abouelleil A."/>
            <person name="Chapman S.B."/>
            <person name="Priest M."/>
            <person name="Young S.K."/>
            <person name="Wortman J."/>
            <person name="Nusbaum C."/>
            <person name="Birren B."/>
        </authorList>
    </citation>
    <scope>NUCLEOTIDE SEQUENCE [LARGE SCALE GENOMIC DNA]</scope>
    <source>
        <strain evidence="2 3">CBS 72588</strain>
    </source>
</reference>
<feature type="compositionally biased region" description="Polar residues" evidence="1">
    <location>
        <begin position="105"/>
        <end position="114"/>
    </location>
</feature>
<evidence type="ECO:0000256" key="1">
    <source>
        <dbReference type="SAM" id="MobiDB-lite"/>
    </source>
</evidence>
<dbReference type="OrthoDB" id="5366485at2759"/>
<dbReference type="HOGENOM" id="CLU_092474_2_1_1"/>
<dbReference type="InterPro" id="IPR056539">
    <property type="entry name" value="NuiA-like"/>
</dbReference>
<dbReference type="EMBL" id="KN847339">
    <property type="protein sequence ID" value="KIW39943.1"/>
    <property type="molecule type" value="Genomic_DNA"/>
</dbReference>
<proteinExistence type="predicted"/>
<organism evidence="2 3">
    <name type="scientific">Exophiala oligosperma</name>
    <dbReference type="NCBI Taxonomy" id="215243"/>
    <lineage>
        <taxon>Eukaryota</taxon>
        <taxon>Fungi</taxon>
        <taxon>Dikarya</taxon>
        <taxon>Ascomycota</taxon>
        <taxon>Pezizomycotina</taxon>
        <taxon>Eurotiomycetes</taxon>
        <taxon>Chaetothyriomycetidae</taxon>
        <taxon>Chaetothyriales</taxon>
        <taxon>Herpotrichiellaceae</taxon>
        <taxon>Exophiala</taxon>
    </lineage>
</organism>
<feature type="region of interest" description="Disordered" evidence="1">
    <location>
        <begin position="23"/>
        <end position="132"/>
    </location>
</feature>